<dbReference type="Gene3D" id="1.10.287.70">
    <property type="match status" value="1"/>
</dbReference>
<evidence type="ECO:0000313" key="3">
    <source>
        <dbReference type="Proteomes" id="UP001642540"/>
    </source>
</evidence>
<keyword evidence="1" id="KW-1133">Transmembrane helix</keyword>
<protein>
    <submittedName>
        <fullName evidence="2">Uncharacterized protein</fullName>
    </submittedName>
</protein>
<accession>A0ABP1S0F5</accession>
<keyword evidence="1" id="KW-0472">Membrane</keyword>
<name>A0ABP1S0F5_9HEXA</name>
<evidence type="ECO:0000313" key="2">
    <source>
        <dbReference type="EMBL" id="CAL8140595.1"/>
    </source>
</evidence>
<dbReference type="EMBL" id="CAXLJM020000138">
    <property type="protein sequence ID" value="CAL8140595.1"/>
    <property type="molecule type" value="Genomic_DNA"/>
</dbReference>
<reference evidence="2 3" key="1">
    <citation type="submission" date="2024-08" db="EMBL/GenBank/DDBJ databases">
        <authorList>
            <person name="Cucini C."/>
            <person name="Frati F."/>
        </authorList>
    </citation>
    <scope>NUCLEOTIDE SEQUENCE [LARGE SCALE GENOMIC DNA]</scope>
</reference>
<gene>
    <name evidence="2" type="ORF">ODALV1_LOCUS28343</name>
</gene>
<feature type="transmembrane region" description="Helical" evidence="1">
    <location>
        <begin position="854"/>
        <end position="874"/>
    </location>
</feature>
<sequence>MDIKKFLAIEFIIIVFSNKMFCPTISYKYVDAKDYISKTKHFSKNVKYLKDYFSKLDELKVDSLEGLNDFLKPVEHCLIHMTNFGGVDLPGIAVPSILMKTKLSVCHDYIYAISSSLNPRQNLTSSRRLGCYDNQKPGCPLSSLFANSHRLCIELNFRKFVTSIRPWTCEVTLSLYQKLGYDTKVDYKHRILVQNSVTIFDETDPKIARYVFRSIPSYAPINILITEHDSFSLHPTHLISTNAVGVWFRFSLTKKLGRVLRRVKVMFRDTFFVVSTKPLCSETELQSNAIHAHKIDRAFAIQLGLSYGKYEIHFRYRDPFLNHEKFRWRDDAAQIKLFDASSILEFILSTTLFHEGAAVTEEKFLFEAICKNIDLNWAFTLTQTNTDSYSINWFGQWLQILRRYNYTISFNDKQIVCRNEYFILHKMELIPDYHSDFYITELNNFVYPTAVFHPLSLKDSNRKMSFIACGSTAMQALPFRELFRVFDEYVWACLIIFNWTIMPIILCGMDWLSKNNKRKPKDSAKGSQKGVFSSRVFFQPVIILLEQGSAFTTKHLESTATRWVAAALILVAVVLSNSYKYDNVYNMMLPRQATPPWFFQQLLSENFSIYTRTNFINHPRTVDYDFIEREKDFERDFELSNHAAFFIDELSVPQVIYSELFNIYELEIGQLVNLQRYLMLPWYEENVRKKMSFTSAHAFYKDIFVPLLRNTKLYSNETTLPNTLRHPYGYNSMESFEDEKRYHESSQSLQFMKILNECHNSAIVLPYAKILSLFYKLRNQGNIRFTVGKEVFAERNIGMILHGWISSHLTNTLGWLEDFGVWQHVRNMHETNVTSISDASSSYSHRTSQISGNVMMVFATLLGGHLLAVISFVIEIRKRIFAWLLKYASGKIGESSLFRRFQSSGLCCSFRCTTILKMLLIYVYLLVCSSVLQCIWSI</sequence>
<evidence type="ECO:0000256" key="1">
    <source>
        <dbReference type="SAM" id="Phobius"/>
    </source>
</evidence>
<organism evidence="2 3">
    <name type="scientific">Orchesella dallaii</name>
    <dbReference type="NCBI Taxonomy" id="48710"/>
    <lineage>
        <taxon>Eukaryota</taxon>
        <taxon>Metazoa</taxon>
        <taxon>Ecdysozoa</taxon>
        <taxon>Arthropoda</taxon>
        <taxon>Hexapoda</taxon>
        <taxon>Collembola</taxon>
        <taxon>Entomobryomorpha</taxon>
        <taxon>Entomobryoidea</taxon>
        <taxon>Orchesellidae</taxon>
        <taxon>Orchesellinae</taxon>
        <taxon>Orchesella</taxon>
    </lineage>
</organism>
<keyword evidence="1" id="KW-0812">Transmembrane</keyword>
<keyword evidence="3" id="KW-1185">Reference proteome</keyword>
<comment type="caution">
    <text evidence="2">The sequence shown here is derived from an EMBL/GenBank/DDBJ whole genome shotgun (WGS) entry which is preliminary data.</text>
</comment>
<feature type="transmembrane region" description="Helical" evidence="1">
    <location>
        <begin position="919"/>
        <end position="936"/>
    </location>
</feature>
<proteinExistence type="predicted"/>
<dbReference type="Proteomes" id="UP001642540">
    <property type="component" value="Unassembled WGS sequence"/>
</dbReference>